<keyword evidence="1" id="KW-0732">Signal</keyword>
<dbReference type="NCBIfam" id="NF035944">
    <property type="entry name" value="PEPxxWA-CTERM"/>
    <property type="match status" value="1"/>
</dbReference>
<evidence type="ECO:0000313" key="4">
    <source>
        <dbReference type="Proteomes" id="UP001217500"/>
    </source>
</evidence>
<dbReference type="RefSeq" id="WP_289505156.1">
    <property type="nucleotide sequence ID" value="NZ_CP116805.1"/>
</dbReference>
<gene>
    <name evidence="3" type="ORF">PH603_06225</name>
</gene>
<feature type="chain" id="PRO_5042277233" evidence="1">
    <location>
        <begin position="25"/>
        <end position="337"/>
    </location>
</feature>
<name>A0AAE9XSE5_9PROT</name>
<dbReference type="Pfam" id="PF07589">
    <property type="entry name" value="PEP-CTERM"/>
    <property type="match status" value="1"/>
</dbReference>
<evidence type="ECO:0000313" key="3">
    <source>
        <dbReference type="EMBL" id="WCL55354.1"/>
    </source>
</evidence>
<feature type="domain" description="Ice-binding protein C-terminal" evidence="2">
    <location>
        <begin position="309"/>
        <end position="332"/>
    </location>
</feature>
<protein>
    <submittedName>
        <fullName evidence="3">PEPxxWA-CTERM sorting domain-containing protein</fullName>
    </submittedName>
</protein>
<accession>A0AAE9XSE5</accession>
<evidence type="ECO:0000256" key="1">
    <source>
        <dbReference type="SAM" id="SignalP"/>
    </source>
</evidence>
<feature type="signal peptide" evidence="1">
    <location>
        <begin position="1"/>
        <end position="24"/>
    </location>
</feature>
<dbReference type="KEGG" id="gso:PH603_06225"/>
<organism evidence="3 4">
    <name type="scientific">Gimibacter soli</name>
    <dbReference type="NCBI Taxonomy" id="3024400"/>
    <lineage>
        <taxon>Bacteria</taxon>
        <taxon>Pseudomonadati</taxon>
        <taxon>Pseudomonadota</taxon>
        <taxon>Alphaproteobacteria</taxon>
        <taxon>Kordiimonadales</taxon>
        <taxon>Temperatibacteraceae</taxon>
        <taxon>Gimibacter</taxon>
    </lineage>
</organism>
<sequence length="337" mass="34483">MFRKYLAAGIAAGGLMSITLPAMGQAIIDNGTIQMGVDTMGQLNVRGGDPSPVTGTTYVGLRYMPTGNESTSHGCLCEGWGVADASTGMTGSANNAYGTFGLSLSSFSSTASTATSVVTLTSGLQQLTVTHYFSPSATSSLYSVNVKIENTGTADVGDLRYRRVFDWDVEPTTFTEYSTVETGTASAVLFSSNDGFASANPLAGPSGTPGDFTDFGAYDHGALFDFGFGSLLSGESYSFDIFYGAAGTEAAALAALGVVGAEVYSFGQAANDPGGLGLPTASGDPTNTFIFAFAGVGGDVIVPPPTGGIPEPATWLMMIMGFGLVGMATRRRLALAR</sequence>
<proteinExistence type="predicted"/>
<keyword evidence="4" id="KW-1185">Reference proteome</keyword>
<dbReference type="InterPro" id="IPR013424">
    <property type="entry name" value="Ice-binding_C"/>
</dbReference>
<evidence type="ECO:0000259" key="2">
    <source>
        <dbReference type="Pfam" id="PF07589"/>
    </source>
</evidence>
<reference evidence="3" key="1">
    <citation type="submission" date="2023-01" db="EMBL/GenBank/DDBJ databases">
        <title>The genome sequence of Kordiimonadaceae bacterium 6D33.</title>
        <authorList>
            <person name="Liu Y."/>
        </authorList>
    </citation>
    <scope>NUCLEOTIDE SEQUENCE</scope>
    <source>
        <strain evidence="3">6D33</strain>
    </source>
</reference>
<dbReference type="AlphaFoldDB" id="A0AAE9XSE5"/>
<dbReference type="NCBIfam" id="TIGR02595">
    <property type="entry name" value="PEP_CTERM"/>
    <property type="match status" value="1"/>
</dbReference>
<dbReference type="EMBL" id="CP116805">
    <property type="protein sequence ID" value="WCL55354.1"/>
    <property type="molecule type" value="Genomic_DNA"/>
</dbReference>
<dbReference type="Proteomes" id="UP001217500">
    <property type="component" value="Chromosome"/>
</dbReference>